<keyword evidence="2" id="KW-0472">Membrane</keyword>
<accession>A0A9W8Z2S5</accession>
<keyword evidence="4" id="KW-1185">Reference proteome</keyword>
<reference evidence="3" key="1">
    <citation type="submission" date="2022-10" db="EMBL/GenBank/DDBJ databases">
        <title>Tapping the CABI collections for fungal endophytes: first genome assemblies for Collariella, Neodidymelliopsis, Ascochyta clinopodiicola, Didymella pomorum, Didymosphaeria variabile, Neocosmospora piperis and Neocucurbitaria cava.</title>
        <authorList>
            <person name="Hill R."/>
        </authorList>
    </citation>
    <scope>NUCLEOTIDE SEQUENCE</scope>
    <source>
        <strain evidence="3">IMI 355082</strain>
    </source>
</reference>
<keyword evidence="2" id="KW-1133">Transmembrane helix</keyword>
<keyword evidence="2" id="KW-0812">Transmembrane</keyword>
<evidence type="ECO:0000256" key="2">
    <source>
        <dbReference type="SAM" id="Phobius"/>
    </source>
</evidence>
<feature type="transmembrane region" description="Helical" evidence="2">
    <location>
        <begin position="269"/>
        <end position="287"/>
    </location>
</feature>
<feature type="transmembrane region" description="Helical" evidence="2">
    <location>
        <begin position="201"/>
        <end position="223"/>
    </location>
</feature>
<dbReference type="EMBL" id="JAPEVB010000001">
    <property type="protein sequence ID" value="KAJ4396703.1"/>
    <property type="molecule type" value="Genomic_DNA"/>
</dbReference>
<protein>
    <submittedName>
        <fullName evidence="3">Uncharacterized protein</fullName>
    </submittedName>
</protein>
<dbReference type="AlphaFoldDB" id="A0A9W8Z2S5"/>
<evidence type="ECO:0000313" key="3">
    <source>
        <dbReference type="EMBL" id="KAJ4396703.1"/>
    </source>
</evidence>
<dbReference type="OrthoDB" id="4721035at2759"/>
<dbReference type="Proteomes" id="UP001140453">
    <property type="component" value="Unassembled WGS sequence"/>
</dbReference>
<sequence>MVAPVESSGHKTVPGLGIAQPGSAGLMRQASYHGLIENAAPIGGRAEDSYFHDTFPAARGNFSSGSSPESIRTPADEIRHSIHSAWGRAALGDSGGRDIDAISLDSLQMRDEDQGEPRSFGPNLTPGLDEGFTTDQTPLRGKKKPPKHVRIQRLSWVSVWLIIMSVYSTIMSGIWLAVAIIEPRWGSTISTNGPISLSTASLLTAIFAKTIEMSFVTLVMAFVGQVLTRRAIATHEGMTMAEVTMRTWIAQPGTIFNNLGAVQHVGRSVLGIMALIATLVVMFYTTASDTMVRPKLQFSKWEKMDLNSTVWASYANPTYVNNTCTTPISIEMDPVAAGESCLAIQYSGDSFSDFLDFLAMWRDTGNASLTQATRPQAQSMLWNNVTMVGTWIETQFSNVAQAYETHSRIINNVSLAMPHPGKDPCKWSSKAFINNLAPGVYRAATNKTLNGILQPSDLDGVGSYNISASVVSPAVNVMCVNMDSDELAPLVYTAWPNANKTTTTVVNQTKGWDGWEGEVPGPDAWSNTTVVDSIFRWGAEYERLPPVFQMFPSDYNTVANDTGTLSDSVYVLGKKFGMDNYTLCQLHSWPAIQCSTRFNVSGTSSMAMSADCAQDVDYFPENATLFKSNPDAYVHTMAAGSEYSASSRDWKDMLQEWTLGISLAGGLNNDDAAVARILTELALSTSQNNSTLPSLAEALASLVANTLVTGALDTPFVHYYAYNETLLSSPEMVSFKARVRNQEYASWHTEPWQSIFYPVLAAAFLLNLLCLVYLCSVGLVKDFLEPTSLFALATRESTAAKTPEMAVVEKGLRKGNMSTPYLLNYREDEDHFFFEEAADGGGGGGKTPRLASGFGMEGTQALKRKSFGIRFDAMRRLPVE</sequence>
<feature type="region of interest" description="Disordered" evidence="1">
    <location>
        <begin position="110"/>
        <end position="145"/>
    </location>
</feature>
<proteinExistence type="predicted"/>
<feature type="transmembrane region" description="Helical" evidence="2">
    <location>
        <begin position="154"/>
        <end position="181"/>
    </location>
</feature>
<feature type="region of interest" description="Disordered" evidence="1">
    <location>
        <begin position="1"/>
        <end position="20"/>
    </location>
</feature>
<gene>
    <name evidence="3" type="ORF">N0V93_000924</name>
</gene>
<evidence type="ECO:0000256" key="1">
    <source>
        <dbReference type="SAM" id="MobiDB-lite"/>
    </source>
</evidence>
<organism evidence="3 4">
    <name type="scientific">Gnomoniopsis smithogilvyi</name>
    <dbReference type="NCBI Taxonomy" id="1191159"/>
    <lineage>
        <taxon>Eukaryota</taxon>
        <taxon>Fungi</taxon>
        <taxon>Dikarya</taxon>
        <taxon>Ascomycota</taxon>
        <taxon>Pezizomycotina</taxon>
        <taxon>Sordariomycetes</taxon>
        <taxon>Sordariomycetidae</taxon>
        <taxon>Diaporthales</taxon>
        <taxon>Gnomoniaceae</taxon>
        <taxon>Gnomoniopsis</taxon>
    </lineage>
</organism>
<evidence type="ECO:0000313" key="4">
    <source>
        <dbReference type="Proteomes" id="UP001140453"/>
    </source>
</evidence>
<comment type="caution">
    <text evidence="3">The sequence shown here is derived from an EMBL/GenBank/DDBJ whole genome shotgun (WGS) entry which is preliminary data.</text>
</comment>
<name>A0A9W8Z2S5_9PEZI</name>